<keyword evidence="7" id="KW-1185">Reference proteome</keyword>
<evidence type="ECO:0000313" key="6">
    <source>
        <dbReference type="EMBL" id="PHP67742.1"/>
    </source>
</evidence>
<reference evidence="6 7" key="1">
    <citation type="submission" date="2017-10" db="EMBL/GenBank/DDBJ databases">
        <title>Sedimentibacterium mangrovi gen. nov., sp. nov., a novel member of family Phyllobacteriacea isolated from mangrove sediment.</title>
        <authorList>
            <person name="Liao H."/>
            <person name="Tian Y."/>
        </authorList>
    </citation>
    <scope>NUCLEOTIDE SEQUENCE [LARGE SCALE GENOMIC DNA]</scope>
    <source>
        <strain evidence="6 7">X9-2-2</strain>
    </source>
</reference>
<comment type="function">
    <text evidence="5">Involved in the maturation of [NiFe] hydrogenases. Required for nickel insertion into the metal center of the hydrogenase.</text>
</comment>
<evidence type="ECO:0000313" key="7">
    <source>
        <dbReference type="Proteomes" id="UP000221168"/>
    </source>
</evidence>
<feature type="binding site" evidence="5">
    <location>
        <position position="73"/>
    </location>
    <ligand>
        <name>Zn(2+)</name>
        <dbReference type="ChEBI" id="CHEBI:29105"/>
    </ligand>
</feature>
<dbReference type="PANTHER" id="PTHR34535:SF3">
    <property type="entry name" value="HYDROGENASE MATURATION FACTOR HYPA"/>
    <property type="match status" value="1"/>
</dbReference>
<dbReference type="EMBL" id="PDVP01000003">
    <property type="protein sequence ID" value="PHP67742.1"/>
    <property type="molecule type" value="Genomic_DNA"/>
</dbReference>
<keyword evidence="4 5" id="KW-0862">Zinc</keyword>
<dbReference type="PIRSF" id="PIRSF004761">
    <property type="entry name" value="Hydrgn_mat_HypA"/>
    <property type="match status" value="1"/>
</dbReference>
<feature type="binding site" evidence="5">
    <location>
        <position position="2"/>
    </location>
    <ligand>
        <name>Ni(2+)</name>
        <dbReference type="ChEBI" id="CHEBI:49786"/>
    </ligand>
</feature>
<protein>
    <recommendedName>
        <fullName evidence="5">Hydrogenase maturation factor HypA</fullName>
    </recommendedName>
</protein>
<evidence type="ECO:0000256" key="4">
    <source>
        <dbReference type="ARBA" id="ARBA00022833"/>
    </source>
</evidence>
<dbReference type="PANTHER" id="PTHR34535">
    <property type="entry name" value="HYDROGENASE MATURATION FACTOR HYPA"/>
    <property type="match status" value="1"/>
</dbReference>
<evidence type="ECO:0000256" key="1">
    <source>
        <dbReference type="ARBA" id="ARBA00010748"/>
    </source>
</evidence>
<dbReference type="Gene3D" id="3.30.2320.80">
    <property type="match status" value="1"/>
</dbReference>
<evidence type="ECO:0000256" key="5">
    <source>
        <dbReference type="HAMAP-Rule" id="MF_00213"/>
    </source>
</evidence>
<comment type="caution">
    <text evidence="6">The sequence shown here is derived from an EMBL/GenBank/DDBJ whole genome shotgun (WGS) entry which is preliminary data.</text>
</comment>
<comment type="similarity">
    <text evidence="1 5">Belongs to the HypA/HybF family.</text>
</comment>
<keyword evidence="2 5" id="KW-0533">Nickel</keyword>
<dbReference type="AlphaFoldDB" id="A0A2G1QQG5"/>
<feature type="binding site" evidence="5">
    <location>
        <position position="92"/>
    </location>
    <ligand>
        <name>Zn(2+)</name>
        <dbReference type="ChEBI" id="CHEBI:29105"/>
    </ligand>
</feature>
<dbReference type="GO" id="GO:0008270">
    <property type="term" value="F:zinc ion binding"/>
    <property type="evidence" value="ECO:0007669"/>
    <property type="project" value="UniProtKB-UniRule"/>
</dbReference>
<accession>A0A2G1QQG5</accession>
<dbReference type="Proteomes" id="UP000221168">
    <property type="component" value="Unassembled WGS sequence"/>
</dbReference>
<dbReference type="PROSITE" id="PS01249">
    <property type="entry name" value="HYPA"/>
    <property type="match status" value="1"/>
</dbReference>
<dbReference type="InterPro" id="IPR000688">
    <property type="entry name" value="HypA/HybF"/>
</dbReference>
<feature type="binding site" evidence="5">
    <location>
        <position position="76"/>
    </location>
    <ligand>
        <name>Zn(2+)</name>
        <dbReference type="ChEBI" id="CHEBI:29105"/>
    </ligand>
</feature>
<dbReference type="NCBIfam" id="TIGR00100">
    <property type="entry name" value="hypA"/>
    <property type="match status" value="1"/>
</dbReference>
<dbReference type="GO" id="GO:0051604">
    <property type="term" value="P:protein maturation"/>
    <property type="evidence" value="ECO:0007669"/>
    <property type="project" value="InterPro"/>
</dbReference>
<keyword evidence="3 5" id="KW-0479">Metal-binding</keyword>
<name>A0A2G1QQG5_9HYPH</name>
<dbReference type="RefSeq" id="WP_099305890.1">
    <property type="nucleotide sequence ID" value="NZ_PDVP01000003.1"/>
</dbReference>
<dbReference type="HAMAP" id="MF_00213">
    <property type="entry name" value="HypA_HybF"/>
    <property type="match status" value="1"/>
</dbReference>
<dbReference type="GO" id="GO:0016151">
    <property type="term" value="F:nickel cation binding"/>
    <property type="evidence" value="ECO:0007669"/>
    <property type="project" value="UniProtKB-UniRule"/>
</dbReference>
<dbReference type="OrthoDB" id="288014at2"/>
<dbReference type="InterPro" id="IPR020538">
    <property type="entry name" value="Hydgase_Ni_incorp_HypA/HybF_CS"/>
</dbReference>
<evidence type="ECO:0000256" key="2">
    <source>
        <dbReference type="ARBA" id="ARBA00022596"/>
    </source>
</evidence>
<evidence type="ECO:0000256" key="3">
    <source>
        <dbReference type="ARBA" id="ARBA00022723"/>
    </source>
</evidence>
<organism evidence="6 7">
    <name type="scientific">Zhengella mangrovi</name>
    <dbReference type="NCBI Taxonomy" id="1982044"/>
    <lineage>
        <taxon>Bacteria</taxon>
        <taxon>Pseudomonadati</taxon>
        <taxon>Pseudomonadota</taxon>
        <taxon>Alphaproteobacteria</taxon>
        <taxon>Hyphomicrobiales</taxon>
        <taxon>Notoacmeibacteraceae</taxon>
        <taxon>Zhengella</taxon>
    </lineage>
</organism>
<dbReference type="Pfam" id="PF01155">
    <property type="entry name" value="HypA"/>
    <property type="match status" value="1"/>
</dbReference>
<sequence>MHEMSLAESVLQICEDHARRAGAQKVIRVTVEIGDLSHVEPEALAFCFAAVVVNTPLSGAPLEIVRVPGQAWCDDCEKDVRATSLLDACPLCGGFPLRVTAGQEIRVREIEVC</sequence>
<feature type="binding site" evidence="5">
    <location>
        <position position="89"/>
    </location>
    <ligand>
        <name>Zn(2+)</name>
        <dbReference type="ChEBI" id="CHEBI:29105"/>
    </ligand>
</feature>
<gene>
    <name evidence="5 6" type="primary">hypA</name>
    <name evidence="6" type="ORF">CSC94_08625</name>
</gene>
<proteinExistence type="inferred from homology"/>